<name>E1YK50_9BACT</name>
<gene>
    <name evidence="2" type="ORF">N47_E51660</name>
</gene>
<dbReference type="InterPro" id="IPR011050">
    <property type="entry name" value="Pectin_lyase_fold/virulence"/>
</dbReference>
<proteinExistence type="predicted"/>
<evidence type="ECO:0000313" key="2">
    <source>
        <dbReference type="EMBL" id="CBX31654.1"/>
    </source>
</evidence>
<dbReference type="PANTHER" id="PTHR36453:SF1">
    <property type="entry name" value="RIGHT HANDED BETA HELIX DOMAIN-CONTAINING PROTEIN"/>
    <property type="match status" value="1"/>
</dbReference>
<dbReference type="Pfam" id="PF13229">
    <property type="entry name" value="Beta_helix"/>
    <property type="match status" value="2"/>
</dbReference>
<evidence type="ECO:0000259" key="1">
    <source>
        <dbReference type="Pfam" id="PF13229"/>
    </source>
</evidence>
<sequence>MYFIFFMACPHLVYSQGEIQINPLIRMFYVSNMGNDQWTGSLPAPNSRGDDGPFATLEHARDVIRRLRQISPDNQFTVLVRGGVYRLNETLTFGPEDSGTESNPLIIRAYDKEKPILSGSRPVTNFVTHNGKIFRADLKGTSVEPYVFRQLFAGGKRQTLARFPNYDTRDPIGSGFLYVADSIGGDSKTKFKYSTGSVHSWAEPSNAEIVIYPGPNYWNNIIPIAGIERDQKIITLAGNTSYSIATGDRYFIQNLLEELDSPGEWYFDRMGKILYYWPADDRSLGTVTIPVLKSILEIKGKKYGNKYYGATSYIRIEGFTFEGCESSVIVINGAKKIVIAGSSIYNAGRHGIEIQDGFKNSAVGNDIYDVGGVGIKVTGGDQKTLTPGNNRAENNYIHHVGVFDKNSRGIECRGVGNVIAHNLISSTPRIGILFDGNDHLIEYNHVCHVNQETQDSGAIYSGARDWTKRGNIVRFNYIHDSGGYGRNSAQEPWQSPFYTWGIYLDDWSSGTEVYGNIIADTTRGAIFIHGGRDNIVENNIIIDGGTSGQMVYSAWRPDSPTAQKFLPLMFSKVQEIGYTKYPLLSTITDMATGAKMSGNRFVRNIIYYKDKKAPLYGIYNDIDLETTVSDHNVMYHEELPLLVPFMKVPANLQWSVWQDKGFDQHSIIADPLLTDPINGDYTLFPDSPALKIGIKPIPFEKIGLYKDPMRASEPIKK</sequence>
<dbReference type="InterPro" id="IPR006626">
    <property type="entry name" value="PbH1"/>
</dbReference>
<accession>E1YK50</accession>
<dbReference type="EMBL" id="FR695877">
    <property type="protein sequence ID" value="CBX31654.1"/>
    <property type="molecule type" value="Genomic_DNA"/>
</dbReference>
<feature type="domain" description="Right handed beta helix" evidence="1">
    <location>
        <begin position="312"/>
        <end position="402"/>
    </location>
</feature>
<dbReference type="InterPro" id="IPR012334">
    <property type="entry name" value="Pectin_lyas_fold"/>
</dbReference>
<dbReference type="AlphaFoldDB" id="E1YK50"/>
<dbReference type="InterPro" id="IPR039448">
    <property type="entry name" value="Beta_helix"/>
</dbReference>
<protein>
    <recommendedName>
        <fullName evidence="1">Right handed beta helix domain-containing protein</fullName>
    </recommendedName>
</protein>
<dbReference type="SMART" id="SM00710">
    <property type="entry name" value="PbH1"/>
    <property type="match status" value="7"/>
</dbReference>
<feature type="domain" description="Right handed beta helix" evidence="1">
    <location>
        <begin position="409"/>
        <end position="549"/>
    </location>
</feature>
<dbReference type="SUPFAM" id="SSF51126">
    <property type="entry name" value="Pectin lyase-like"/>
    <property type="match status" value="1"/>
</dbReference>
<dbReference type="Gene3D" id="2.160.20.10">
    <property type="entry name" value="Single-stranded right-handed beta-helix, Pectin lyase-like"/>
    <property type="match status" value="2"/>
</dbReference>
<organism evidence="2">
    <name type="scientific">uncultured Desulfobacterium sp</name>
    <dbReference type="NCBI Taxonomy" id="201089"/>
    <lineage>
        <taxon>Bacteria</taxon>
        <taxon>Pseudomonadati</taxon>
        <taxon>Thermodesulfobacteriota</taxon>
        <taxon>Desulfobacteria</taxon>
        <taxon>Desulfobacterales</taxon>
        <taxon>Desulfobacteriaceae</taxon>
        <taxon>Desulfobacterium</taxon>
        <taxon>environmental samples</taxon>
    </lineage>
</organism>
<dbReference type="PANTHER" id="PTHR36453">
    <property type="entry name" value="SECRETED PROTEIN-RELATED"/>
    <property type="match status" value="1"/>
</dbReference>
<reference evidence="2" key="1">
    <citation type="journal article" date="2011" name="Environ. Microbiol.">
        <title>Genomic insights into the metabolic potential of the polycyclic aromatic hydrocarbon degrading sulfate-reducing Deltaproteobacterium N47.</title>
        <authorList>
            <person name="Bergmann F."/>
            <person name="Selesi D."/>
            <person name="Weinmaier T."/>
            <person name="Tischler P."/>
            <person name="Rattei T."/>
            <person name="Meckenstock R.U."/>
        </authorList>
    </citation>
    <scope>NUCLEOTIDE SEQUENCE</scope>
</reference>